<comment type="caution">
    <text evidence="2">The sequence shown here is derived from an EMBL/GenBank/DDBJ whole genome shotgun (WGS) entry which is preliminary data.</text>
</comment>
<evidence type="ECO:0000313" key="3">
    <source>
        <dbReference type="Proteomes" id="UP000262882"/>
    </source>
</evidence>
<dbReference type="RefSeq" id="WP_117401221.1">
    <property type="nucleotide sequence ID" value="NZ_QVNQ01000006.1"/>
</dbReference>
<sequence length="63" mass="6820">MTEWRKSSHSGSTAQSDCVEMAALPRAVGIRDSKNPDGPRFALPTSAARAFLTRIKCGDLDKL</sequence>
<dbReference type="InterPro" id="IPR007278">
    <property type="entry name" value="DUF397"/>
</dbReference>
<dbReference type="OrthoDB" id="3482302at2"/>
<dbReference type="AlphaFoldDB" id="A0A372GDD1"/>
<dbReference type="EMBL" id="QVNQ01000006">
    <property type="protein sequence ID" value="RFS83391.1"/>
    <property type="molecule type" value="Genomic_DNA"/>
</dbReference>
<reference evidence="2 3" key="1">
    <citation type="submission" date="2018-08" db="EMBL/GenBank/DDBJ databases">
        <title>Actinomadura spongicola sp. nov., isolated from marine sponge Leucetta chagosensis.</title>
        <authorList>
            <person name="Li L."/>
            <person name="Lin H.W."/>
        </authorList>
    </citation>
    <scope>NUCLEOTIDE SEQUENCE [LARGE SCALE GENOMIC DNA]</scope>
    <source>
        <strain evidence="2 3">LHW52907</strain>
    </source>
</reference>
<keyword evidence="3" id="KW-1185">Reference proteome</keyword>
<accession>A0A372GDD1</accession>
<evidence type="ECO:0000259" key="1">
    <source>
        <dbReference type="Pfam" id="PF04149"/>
    </source>
</evidence>
<feature type="domain" description="DUF397" evidence="1">
    <location>
        <begin position="3"/>
        <end position="56"/>
    </location>
</feature>
<dbReference type="Proteomes" id="UP000262882">
    <property type="component" value="Unassembled WGS sequence"/>
</dbReference>
<evidence type="ECO:0000313" key="2">
    <source>
        <dbReference type="EMBL" id="RFS83391.1"/>
    </source>
</evidence>
<protein>
    <submittedName>
        <fullName evidence="2">DUF397 domain-containing protein</fullName>
    </submittedName>
</protein>
<proteinExistence type="predicted"/>
<dbReference type="Pfam" id="PF04149">
    <property type="entry name" value="DUF397"/>
    <property type="match status" value="1"/>
</dbReference>
<gene>
    <name evidence="2" type="ORF">D0T12_20245</name>
</gene>
<name>A0A372GDD1_9ACTN</name>
<organism evidence="2 3">
    <name type="scientific">Actinomadura spongiicola</name>
    <dbReference type="NCBI Taxonomy" id="2303421"/>
    <lineage>
        <taxon>Bacteria</taxon>
        <taxon>Bacillati</taxon>
        <taxon>Actinomycetota</taxon>
        <taxon>Actinomycetes</taxon>
        <taxon>Streptosporangiales</taxon>
        <taxon>Thermomonosporaceae</taxon>
        <taxon>Actinomadura</taxon>
    </lineage>
</organism>